<dbReference type="GO" id="GO:0016757">
    <property type="term" value="F:glycosyltransferase activity"/>
    <property type="evidence" value="ECO:0007669"/>
    <property type="project" value="InterPro"/>
</dbReference>
<evidence type="ECO:0000259" key="1">
    <source>
        <dbReference type="Pfam" id="PF00534"/>
    </source>
</evidence>
<dbReference type="Gene3D" id="3.40.50.2000">
    <property type="entry name" value="Glycogen Phosphorylase B"/>
    <property type="match status" value="2"/>
</dbReference>
<dbReference type="STRING" id="1650663.GCA_001486665_00765"/>
<name>A0A4R1QM48_9FIRM</name>
<keyword evidence="3" id="KW-0808">Transferase</keyword>
<dbReference type="PANTHER" id="PTHR12526:SF636">
    <property type="entry name" value="BLL3647 PROTEIN"/>
    <property type="match status" value="1"/>
</dbReference>
<reference evidence="3 4" key="1">
    <citation type="submission" date="2019-03" db="EMBL/GenBank/DDBJ databases">
        <title>Genomic Encyclopedia of Type Strains, Phase IV (KMG-IV): sequencing the most valuable type-strain genomes for metagenomic binning, comparative biology and taxonomic classification.</title>
        <authorList>
            <person name="Goeker M."/>
        </authorList>
    </citation>
    <scope>NUCLEOTIDE SEQUENCE [LARGE SCALE GENOMIC DNA]</scope>
    <source>
        <strain evidence="3 4">DSM 100451</strain>
    </source>
</reference>
<dbReference type="Pfam" id="PF00534">
    <property type="entry name" value="Glycos_transf_1"/>
    <property type="match status" value="1"/>
</dbReference>
<dbReference type="Proteomes" id="UP000295184">
    <property type="component" value="Unassembled WGS sequence"/>
</dbReference>
<organism evidence="3 4">
    <name type="scientific">Allofournierella massiliensis</name>
    <dbReference type="NCBI Taxonomy" id="1650663"/>
    <lineage>
        <taxon>Bacteria</taxon>
        <taxon>Bacillati</taxon>
        <taxon>Bacillota</taxon>
        <taxon>Clostridia</taxon>
        <taxon>Eubacteriales</taxon>
        <taxon>Oscillospiraceae</taxon>
        <taxon>Allofournierella</taxon>
    </lineage>
</organism>
<dbReference type="CDD" id="cd03812">
    <property type="entry name" value="GT4_CapH-like"/>
    <property type="match status" value="1"/>
</dbReference>
<proteinExistence type="predicted"/>
<sequence>MAAVRVLHCVAGLAHGGYESLIMNLYRCIDRDAVQFDFVSSFPGVYESEIEALGGVIHRIPFITQKGPFVYTHALDRVLAQSPRYSIVHSHMDKFSGLVMRQAKKAGIPVRIAHSHNTRNEGGLAFQVVKDYYGNMVLPNATHLFACSRAAADWMFGPEANRAHILLNGIDPERFAVNEMARASVREEFGISDECLVFGHVGRFTPQKNHDRILDIFALIHKQAPGSALLLAGTGPLLDEMRQKAARLGLADCVHFLGSREDIPRLLQGMDGFLFPSLHEGLPVTLVEAQAAGLPITAATTITSEVCITPLVKQLALESSDEVWARTALEQAMENRPVRSSPRQQIAAAGYDIRQTAAWLTNFYLGLAQSYDPTAGGPRS</sequence>
<gene>
    <name evidence="3" type="ORF">EDD77_12058</name>
</gene>
<protein>
    <submittedName>
        <fullName evidence="3">Glycosyltransferase involved in cell wall biosynthesis</fullName>
    </submittedName>
</protein>
<dbReference type="AlphaFoldDB" id="A0A4R1QM48"/>
<feature type="domain" description="Glycosyltransferase subfamily 4-like N-terminal" evidence="2">
    <location>
        <begin position="16"/>
        <end position="169"/>
    </location>
</feature>
<dbReference type="EMBL" id="SLUM01000020">
    <property type="protein sequence ID" value="TCL54726.1"/>
    <property type="molecule type" value="Genomic_DNA"/>
</dbReference>
<dbReference type="InterPro" id="IPR001296">
    <property type="entry name" value="Glyco_trans_1"/>
</dbReference>
<evidence type="ECO:0000313" key="4">
    <source>
        <dbReference type="Proteomes" id="UP000295184"/>
    </source>
</evidence>
<dbReference type="OrthoDB" id="9804196at2"/>
<dbReference type="Pfam" id="PF13579">
    <property type="entry name" value="Glyco_trans_4_4"/>
    <property type="match status" value="1"/>
</dbReference>
<dbReference type="SUPFAM" id="SSF53756">
    <property type="entry name" value="UDP-Glycosyltransferase/glycogen phosphorylase"/>
    <property type="match status" value="1"/>
</dbReference>
<dbReference type="InterPro" id="IPR028098">
    <property type="entry name" value="Glyco_trans_4-like_N"/>
</dbReference>
<comment type="caution">
    <text evidence="3">The sequence shown here is derived from an EMBL/GenBank/DDBJ whole genome shotgun (WGS) entry which is preliminary data.</text>
</comment>
<dbReference type="PANTHER" id="PTHR12526">
    <property type="entry name" value="GLYCOSYLTRANSFERASE"/>
    <property type="match status" value="1"/>
</dbReference>
<dbReference type="RefSeq" id="WP_058963255.1">
    <property type="nucleotide sequence ID" value="NZ_CABKVM010000013.1"/>
</dbReference>
<evidence type="ECO:0000313" key="3">
    <source>
        <dbReference type="EMBL" id="TCL54726.1"/>
    </source>
</evidence>
<evidence type="ECO:0000259" key="2">
    <source>
        <dbReference type="Pfam" id="PF13579"/>
    </source>
</evidence>
<feature type="domain" description="Glycosyl transferase family 1" evidence="1">
    <location>
        <begin position="185"/>
        <end position="343"/>
    </location>
</feature>
<accession>A0A4R1QM48</accession>